<protein>
    <recommendedName>
        <fullName evidence="9">ATP-dependent dethiobiotin synthetase BioD</fullName>
        <ecNumber evidence="9">6.3.3.3</ecNumber>
    </recommendedName>
    <alternativeName>
        <fullName evidence="9">DTB synthetase</fullName>
        <shortName evidence="9">DTBS</shortName>
    </alternativeName>
    <alternativeName>
        <fullName evidence="9">Dethiobiotin synthase</fullName>
    </alternativeName>
</protein>
<dbReference type="GO" id="GO:0000287">
    <property type="term" value="F:magnesium ion binding"/>
    <property type="evidence" value="ECO:0007669"/>
    <property type="project" value="UniProtKB-UniRule"/>
</dbReference>
<accession>A0A2T0BMV6</accession>
<reference evidence="10 11" key="1">
    <citation type="submission" date="2018-03" db="EMBL/GenBank/DDBJ databases">
        <title>Genome sequence of Clostridium luticellarii DSM 29923.</title>
        <authorList>
            <person name="Poehlein A."/>
            <person name="Daniel R."/>
        </authorList>
    </citation>
    <scope>NUCLEOTIDE SEQUENCE [LARGE SCALE GENOMIC DNA]</scope>
    <source>
        <strain evidence="10 11">DSM 29923</strain>
    </source>
</reference>
<comment type="subcellular location">
    <subcellularLocation>
        <location evidence="9">Cytoplasm</location>
    </subcellularLocation>
</comment>
<feature type="binding site" evidence="9">
    <location>
        <begin position="208"/>
        <end position="210"/>
    </location>
    <ligand>
        <name>ATP</name>
        <dbReference type="ChEBI" id="CHEBI:30616"/>
    </ligand>
</feature>
<keyword evidence="2 9" id="KW-0436">Ligase</keyword>
<evidence type="ECO:0000313" key="11">
    <source>
        <dbReference type="Proteomes" id="UP000237798"/>
    </source>
</evidence>
<dbReference type="CDD" id="cd03109">
    <property type="entry name" value="DTBS"/>
    <property type="match status" value="1"/>
</dbReference>
<evidence type="ECO:0000256" key="8">
    <source>
        <dbReference type="ARBA" id="ARBA00047386"/>
    </source>
</evidence>
<dbReference type="EMBL" id="PVXP01000022">
    <property type="protein sequence ID" value="PRR85183.1"/>
    <property type="molecule type" value="Genomic_DNA"/>
</dbReference>
<comment type="catalytic activity">
    <reaction evidence="9">
        <text>(7R,8S)-7,8-diammoniononanoate + CO2 + ATP = (4R,5S)-dethiobiotin + ADP + phosphate + 3 H(+)</text>
        <dbReference type="Rhea" id="RHEA:15805"/>
        <dbReference type="ChEBI" id="CHEBI:15378"/>
        <dbReference type="ChEBI" id="CHEBI:16526"/>
        <dbReference type="ChEBI" id="CHEBI:30616"/>
        <dbReference type="ChEBI" id="CHEBI:43474"/>
        <dbReference type="ChEBI" id="CHEBI:149469"/>
        <dbReference type="ChEBI" id="CHEBI:149473"/>
        <dbReference type="ChEBI" id="CHEBI:456216"/>
        <dbReference type="EC" id="6.3.3.3"/>
    </reaction>
</comment>
<dbReference type="UniPathway" id="UPA00078">
    <property type="reaction ID" value="UER00161"/>
</dbReference>
<dbReference type="InterPro" id="IPR004472">
    <property type="entry name" value="DTB_synth_BioD"/>
</dbReference>
<evidence type="ECO:0000313" key="10">
    <source>
        <dbReference type="EMBL" id="PRR85183.1"/>
    </source>
</evidence>
<feature type="binding site" evidence="9">
    <location>
        <position position="116"/>
    </location>
    <ligand>
        <name>Mg(2+)</name>
        <dbReference type="ChEBI" id="CHEBI:18420"/>
    </ligand>
</feature>
<dbReference type="AlphaFoldDB" id="A0A2T0BMV6"/>
<organism evidence="10 11">
    <name type="scientific">Clostridium luticellarii</name>
    <dbReference type="NCBI Taxonomy" id="1691940"/>
    <lineage>
        <taxon>Bacteria</taxon>
        <taxon>Bacillati</taxon>
        <taxon>Bacillota</taxon>
        <taxon>Clostridia</taxon>
        <taxon>Eubacteriales</taxon>
        <taxon>Clostridiaceae</taxon>
        <taxon>Clostridium</taxon>
    </lineage>
</organism>
<comment type="pathway">
    <text evidence="9">Cofactor biosynthesis; biotin biosynthesis; biotin from 7,8-diaminononanoate: step 1/2.</text>
</comment>
<dbReference type="Proteomes" id="UP000237798">
    <property type="component" value="Unassembled WGS sequence"/>
</dbReference>
<comment type="function">
    <text evidence="9">Catalyzes a mechanistically unusual reaction, the ATP-dependent insertion of CO2 between the N7 and N8 nitrogen atoms of 7,8-diaminopelargonic acid (DAPA, also called 7,8-diammoniononanoate) to form a ureido ring.</text>
</comment>
<comment type="caution">
    <text evidence="10">The sequence shown here is derived from an EMBL/GenBank/DDBJ whole genome shotgun (WGS) entry which is preliminary data.</text>
</comment>
<dbReference type="PIRSF" id="PIRSF006755">
    <property type="entry name" value="DTB_synth"/>
    <property type="match status" value="1"/>
</dbReference>
<feature type="binding site" evidence="9">
    <location>
        <position position="55"/>
    </location>
    <ligand>
        <name>Mg(2+)</name>
        <dbReference type="ChEBI" id="CHEBI:18420"/>
    </ligand>
</feature>
<dbReference type="InterPro" id="IPR027417">
    <property type="entry name" value="P-loop_NTPase"/>
</dbReference>
<keyword evidence="6 9" id="KW-0067">ATP-binding</keyword>
<dbReference type="EC" id="6.3.3.3" evidence="9"/>
<dbReference type="SUPFAM" id="SSF52540">
    <property type="entry name" value="P-loop containing nucleoside triphosphate hydrolases"/>
    <property type="match status" value="1"/>
</dbReference>
<gene>
    <name evidence="10" type="primary">bioD1</name>
    <name evidence="9" type="synonym">bioD</name>
    <name evidence="10" type="ORF">CLLU_18270</name>
</gene>
<dbReference type="NCBIfam" id="TIGR00347">
    <property type="entry name" value="bioD"/>
    <property type="match status" value="1"/>
</dbReference>
<sequence>MTKAVYVVGTDTEIGKTLVTGALVYILCKNGFKAAYFKAALSGAKSIHGGIVPGDTEFVCSIAGIDEKYEDLTPYIYRTAVSPYLASKIENKPIDIKIIQHKFNNLKERYDYIICEGSGGVTCPITDADGRIYTLDNLIKDMDMDVVLVARAGLGTINHTLLTVDYLKNRDISIKGIIINGYKDNMLCRDNIKMIENMTDIPILGIMPFIDTGSGEFMENVKRESERVFNPEKIIDCMKEI</sequence>
<feature type="binding site" evidence="9">
    <location>
        <position position="42"/>
    </location>
    <ligand>
        <name>substrate</name>
    </ligand>
</feature>
<dbReference type="GO" id="GO:0005524">
    <property type="term" value="F:ATP binding"/>
    <property type="evidence" value="ECO:0007669"/>
    <property type="project" value="UniProtKB-UniRule"/>
</dbReference>
<evidence type="ECO:0000256" key="7">
    <source>
        <dbReference type="ARBA" id="ARBA00022842"/>
    </source>
</evidence>
<dbReference type="Pfam" id="PF13500">
    <property type="entry name" value="AAA_26"/>
    <property type="match status" value="1"/>
</dbReference>
<evidence type="ECO:0000256" key="6">
    <source>
        <dbReference type="ARBA" id="ARBA00022840"/>
    </source>
</evidence>
<dbReference type="GO" id="GO:0004141">
    <property type="term" value="F:dethiobiotin synthase activity"/>
    <property type="evidence" value="ECO:0007669"/>
    <property type="project" value="UniProtKB-UniRule"/>
</dbReference>
<evidence type="ECO:0000256" key="3">
    <source>
        <dbReference type="ARBA" id="ARBA00022723"/>
    </source>
</evidence>
<keyword evidence="1 9" id="KW-0963">Cytoplasm</keyword>
<comment type="caution">
    <text evidence="9">Lacks conserved residue(s) required for the propagation of feature annotation.</text>
</comment>
<dbReference type="OrthoDB" id="9802097at2"/>
<feature type="binding site" evidence="9">
    <location>
        <position position="55"/>
    </location>
    <ligand>
        <name>ATP</name>
        <dbReference type="ChEBI" id="CHEBI:30616"/>
    </ligand>
</feature>
<comment type="subunit">
    <text evidence="9">Homodimer.</text>
</comment>
<comment type="catalytic activity">
    <reaction evidence="8">
        <text>(7R,8S)-8-amino-7-(carboxyamino)nonanoate + ATP = (4R,5S)-dethiobiotin + ADP + phosphate + H(+)</text>
        <dbReference type="Rhea" id="RHEA:63684"/>
        <dbReference type="ChEBI" id="CHEBI:15378"/>
        <dbReference type="ChEBI" id="CHEBI:30616"/>
        <dbReference type="ChEBI" id="CHEBI:43474"/>
        <dbReference type="ChEBI" id="CHEBI:149470"/>
        <dbReference type="ChEBI" id="CHEBI:149473"/>
        <dbReference type="ChEBI" id="CHEBI:456216"/>
    </reaction>
</comment>
<feature type="binding site" evidence="9">
    <location>
        <position position="17"/>
    </location>
    <ligand>
        <name>Mg(2+)</name>
        <dbReference type="ChEBI" id="CHEBI:18420"/>
    </ligand>
</feature>
<keyword evidence="7 9" id="KW-0460">Magnesium</keyword>
<comment type="cofactor">
    <cofactor evidence="9">
        <name>Mg(2+)</name>
        <dbReference type="ChEBI" id="CHEBI:18420"/>
    </cofactor>
</comment>
<proteinExistence type="inferred from homology"/>
<dbReference type="GO" id="GO:0005829">
    <property type="term" value="C:cytosol"/>
    <property type="evidence" value="ECO:0007669"/>
    <property type="project" value="TreeGrafter"/>
</dbReference>
<dbReference type="PANTHER" id="PTHR43210:SF2">
    <property type="entry name" value="ATP-DEPENDENT DETHIOBIOTIN SYNTHETASE BIOD 2"/>
    <property type="match status" value="1"/>
</dbReference>
<name>A0A2T0BMV6_9CLOT</name>
<feature type="active site" evidence="9">
    <location>
        <position position="38"/>
    </location>
</feature>
<keyword evidence="3 9" id="KW-0479">Metal-binding</keyword>
<feature type="binding site" evidence="9">
    <location>
        <begin position="13"/>
        <end position="18"/>
    </location>
    <ligand>
        <name>ATP</name>
        <dbReference type="ChEBI" id="CHEBI:30616"/>
    </ligand>
</feature>
<evidence type="ECO:0000256" key="1">
    <source>
        <dbReference type="ARBA" id="ARBA00022490"/>
    </source>
</evidence>
<dbReference type="RefSeq" id="WP_106009426.1">
    <property type="nucleotide sequence ID" value="NZ_PVXP01000022.1"/>
</dbReference>
<keyword evidence="4 9" id="KW-0547">Nucleotide-binding</keyword>
<comment type="similarity">
    <text evidence="9">Belongs to the dethiobiotin synthetase family.</text>
</comment>
<evidence type="ECO:0000256" key="4">
    <source>
        <dbReference type="ARBA" id="ARBA00022741"/>
    </source>
</evidence>
<evidence type="ECO:0000256" key="9">
    <source>
        <dbReference type="HAMAP-Rule" id="MF_00336"/>
    </source>
</evidence>
<keyword evidence="5 9" id="KW-0093">Biotin biosynthesis</keyword>
<dbReference type="Gene3D" id="3.40.50.300">
    <property type="entry name" value="P-loop containing nucleotide triphosphate hydrolases"/>
    <property type="match status" value="1"/>
</dbReference>
<keyword evidence="11" id="KW-1185">Reference proteome</keyword>
<evidence type="ECO:0000256" key="2">
    <source>
        <dbReference type="ARBA" id="ARBA00022598"/>
    </source>
</evidence>
<dbReference type="GO" id="GO:0009102">
    <property type="term" value="P:biotin biosynthetic process"/>
    <property type="evidence" value="ECO:0007669"/>
    <property type="project" value="UniProtKB-UniRule"/>
</dbReference>
<dbReference type="HAMAP" id="MF_00336">
    <property type="entry name" value="BioD"/>
    <property type="match status" value="1"/>
</dbReference>
<feature type="binding site" evidence="9">
    <location>
        <begin position="116"/>
        <end position="119"/>
    </location>
    <ligand>
        <name>ATP</name>
        <dbReference type="ChEBI" id="CHEBI:30616"/>
    </ligand>
</feature>
<dbReference type="PANTHER" id="PTHR43210">
    <property type="entry name" value="DETHIOBIOTIN SYNTHETASE"/>
    <property type="match status" value="1"/>
</dbReference>
<evidence type="ECO:0000256" key="5">
    <source>
        <dbReference type="ARBA" id="ARBA00022756"/>
    </source>
</evidence>